<dbReference type="Gene3D" id="1.10.10.10">
    <property type="entry name" value="Winged helix-like DNA-binding domain superfamily/Winged helix DNA-binding domain"/>
    <property type="match status" value="1"/>
</dbReference>
<dbReference type="AlphaFoldDB" id="S8FJT7"/>
<keyword evidence="7" id="KW-1185">Reference proteome</keyword>
<dbReference type="SUPFAM" id="SSF56281">
    <property type="entry name" value="Metallo-hydrolase/oxidoreductase"/>
    <property type="match status" value="1"/>
</dbReference>
<sequence length="345" mass="38440">MALVPPGPAHRKIANVERLSKSIVRVLGQNPGTYTLQGTNTYLVGEHNPYILIDTGEGREMYTIYLKEALLDPTSTIHPDKPYISDIILTHKHHDHVLGVPAVVILLRQLWEDKHTPDSPAFEPPRIHKFPLHTPYAKLQTVIDMLKAMPGSYAPDPSGHVFHELSHNQTLPVTTSSPDKTNAILQILHAPGHTADSVALYYPVDRALFTADTVLGHGSAVFEDLGPYMRTLKSLVDFGEDGAKYGIVHPGHGHPVEDGVKQVKMYLQHRVAREDQIVEKLKTRPPTGQTWTTWTLVSKIYAEYPRELWESAASNVDLHLRKLEADGSIECLGGDGKHAEWEWVG</sequence>
<organism evidence="6 7">
    <name type="scientific">Fomitopsis schrenkii</name>
    <name type="common">Brown rot fungus</name>
    <dbReference type="NCBI Taxonomy" id="2126942"/>
    <lineage>
        <taxon>Eukaryota</taxon>
        <taxon>Fungi</taxon>
        <taxon>Dikarya</taxon>
        <taxon>Basidiomycota</taxon>
        <taxon>Agaricomycotina</taxon>
        <taxon>Agaricomycetes</taxon>
        <taxon>Polyporales</taxon>
        <taxon>Fomitopsis</taxon>
    </lineage>
</organism>
<dbReference type="EMBL" id="KE504164">
    <property type="protein sequence ID" value="EPS98604.1"/>
    <property type="molecule type" value="Genomic_DNA"/>
</dbReference>
<dbReference type="Gene3D" id="3.60.15.10">
    <property type="entry name" value="Ribonuclease Z/Hydroxyacylglutathione hydrolase-like"/>
    <property type="match status" value="1"/>
</dbReference>
<evidence type="ECO:0000256" key="3">
    <source>
        <dbReference type="ARBA" id="ARBA00022801"/>
    </source>
</evidence>
<keyword evidence="4" id="KW-0862">Zinc</keyword>
<evidence type="ECO:0000313" key="7">
    <source>
        <dbReference type="Proteomes" id="UP000015241"/>
    </source>
</evidence>
<dbReference type="InterPro" id="IPR036388">
    <property type="entry name" value="WH-like_DNA-bd_sf"/>
</dbReference>
<keyword evidence="3" id="KW-0378">Hydrolase</keyword>
<gene>
    <name evidence="6" type="ORF">FOMPIDRAFT_1051447</name>
</gene>
<dbReference type="CDD" id="cd07722">
    <property type="entry name" value="LACTB2-like_MBL-fold"/>
    <property type="match status" value="1"/>
</dbReference>
<dbReference type="STRING" id="743788.S8FJT7"/>
<comment type="similarity">
    <text evidence="1">Belongs to the metallo-beta-lactamase superfamily. Glyoxalase II family.</text>
</comment>
<proteinExistence type="inferred from homology"/>
<dbReference type="PANTHER" id="PTHR23131:SF0">
    <property type="entry name" value="ENDORIBONUCLEASE LACTB2"/>
    <property type="match status" value="1"/>
</dbReference>
<evidence type="ECO:0000256" key="1">
    <source>
        <dbReference type="ARBA" id="ARBA00006759"/>
    </source>
</evidence>
<dbReference type="InterPro" id="IPR041516">
    <property type="entry name" value="LACTB2_WH"/>
</dbReference>
<keyword evidence="2" id="KW-0479">Metal-binding</keyword>
<evidence type="ECO:0000313" key="6">
    <source>
        <dbReference type="EMBL" id="EPS98604.1"/>
    </source>
</evidence>
<dbReference type="Proteomes" id="UP000015241">
    <property type="component" value="Unassembled WGS sequence"/>
</dbReference>
<dbReference type="GO" id="GO:0044550">
    <property type="term" value="P:secondary metabolite biosynthetic process"/>
    <property type="evidence" value="ECO:0007669"/>
    <property type="project" value="TreeGrafter"/>
</dbReference>
<dbReference type="InterPro" id="IPR036866">
    <property type="entry name" value="RibonucZ/Hydroxyglut_hydro"/>
</dbReference>
<dbReference type="eggNOG" id="KOG0813">
    <property type="taxonomic scope" value="Eukaryota"/>
</dbReference>
<evidence type="ECO:0000259" key="5">
    <source>
        <dbReference type="SMART" id="SM00849"/>
    </source>
</evidence>
<name>S8FJT7_FOMSC</name>
<feature type="domain" description="Metallo-beta-lactamase" evidence="5">
    <location>
        <begin position="38"/>
        <end position="252"/>
    </location>
</feature>
<dbReference type="InterPro" id="IPR050662">
    <property type="entry name" value="Sec-metab_biosynth-thioest"/>
</dbReference>
<dbReference type="OrthoDB" id="17458at2759"/>
<dbReference type="SMART" id="SM00849">
    <property type="entry name" value="Lactamase_B"/>
    <property type="match status" value="1"/>
</dbReference>
<dbReference type="GO" id="GO:0046872">
    <property type="term" value="F:metal ion binding"/>
    <property type="evidence" value="ECO:0007669"/>
    <property type="project" value="UniProtKB-KW"/>
</dbReference>
<reference evidence="6 7" key="1">
    <citation type="journal article" date="2012" name="Science">
        <title>The Paleozoic origin of enzymatic lignin decomposition reconstructed from 31 fungal genomes.</title>
        <authorList>
            <person name="Floudas D."/>
            <person name="Binder M."/>
            <person name="Riley R."/>
            <person name="Barry K."/>
            <person name="Blanchette R.A."/>
            <person name="Henrissat B."/>
            <person name="Martinez A.T."/>
            <person name="Otillar R."/>
            <person name="Spatafora J.W."/>
            <person name="Yadav J.S."/>
            <person name="Aerts A."/>
            <person name="Benoit I."/>
            <person name="Boyd A."/>
            <person name="Carlson A."/>
            <person name="Copeland A."/>
            <person name="Coutinho P.M."/>
            <person name="de Vries R.P."/>
            <person name="Ferreira P."/>
            <person name="Findley K."/>
            <person name="Foster B."/>
            <person name="Gaskell J."/>
            <person name="Glotzer D."/>
            <person name="Gorecki P."/>
            <person name="Heitman J."/>
            <person name="Hesse C."/>
            <person name="Hori C."/>
            <person name="Igarashi K."/>
            <person name="Jurgens J.A."/>
            <person name="Kallen N."/>
            <person name="Kersten P."/>
            <person name="Kohler A."/>
            <person name="Kuees U."/>
            <person name="Kumar T.K.A."/>
            <person name="Kuo A."/>
            <person name="LaButti K."/>
            <person name="Larrondo L.F."/>
            <person name="Lindquist E."/>
            <person name="Ling A."/>
            <person name="Lombard V."/>
            <person name="Lucas S."/>
            <person name="Lundell T."/>
            <person name="Martin R."/>
            <person name="McLaughlin D.J."/>
            <person name="Morgenstern I."/>
            <person name="Morin E."/>
            <person name="Murat C."/>
            <person name="Nagy L.G."/>
            <person name="Nolan M."/>
            <person name="Ohm R.A."/>
            <person name="Patyshakuliyeva A."/>
            <person name="Rokas A."/>
            <person name="Ruiz-Duenas F.J."/>
            <person name="Sabat G."/>
            <person name="Salamov A."/>
            <person name="Samejima M."/>
            <person name="Schmutz J."/>
            <person name="Slot J.C."/>
            <person name="St John F."/>
            <person name="Stenlid J."/>
            <person name="Sun H."/>
            <person name="Sun S."/>
            <person name="Syed K."/>
            <person name="Tsang A."/>
            <person name="Wiebenga A."/>
            <person name="Young D."/>
            <person name="Pisabarro A."/>
            <person name="Eastwood D.C."/>
            <person name="Martin F."/>
            <person name="Cullen D."/>
            <person name="Grigoriev I.V."/>
            <person name="Hibbett D.S."/>
        </authorList>
    </citation>
    <scope>NUCLEOTIDE SEQUENCE</scope>
    <source>
        <strain evidence="7">FP-58527</strain>
    </source>
</reference>
<accession>S8FJT7</accession>
<dbReference type="InParanoid" id="S8FJT7"/>
<protein>
    <recommendedName>
        <fullName evidence="5">Metallo-beta-lactamase domain-containing protein</fullName>
    </recommendedName>
</protein>
<evidence type="ECO:0000256" key="2">
    <source>
        <dbReference type="ARBA" id="ARBA00022723"/>
    </source>
</evidence>
<dbReference type="PANTHER" id="PTHR23131">
    <property type="entry name" value="ENDORIBONUCLEASE LACTB2"/>
    <property type="match status" value="1"/>
</dbReference>
<dbReference type="Pfam" id="PF00753">
    <property type="entry name" value="Lactamase_B"/>
    <property type="match status" value="2"/>
</dbReference>
<dbReference type="InterPro" id="IPR001279">
    <property type="entry name" value="Metallo-B-lactamas"/>
</dbReference>
<dbReference type="Pfam" id="PF17778">
    <property type="entry name" value="WHD_BLACT"/>
    <property type="match status" value="1"/>
</dbReference>
<dbReference type="InterPro" id="IPR047921">
    <property type="entry name" value="LACTB2-like_MBL-fold"/>
</dbReference>
<dbReference type="GO" id="GO:0016787">
    <property type="term" value="F:hydrolase activity"/>
    <property type="evidence" value="ECO:0007669"/>
    <property type="project" value="UniProtKB-KW"/>
</dbReference>
<dbReference type="HOGENOM" id="CLU_048478_1_3_1"/>
<evidence type="ECO:0000256" key="4">
    <source>
        <dbReference type="ARBA" id="ARBA00022833"/>
    </source>
</evidence>